<gene>
    <name evidence="2" type="ORF">PLICRDRAFT_45539</name>
</gene>
<dbReference type="SUPFAM" id="SSF56112">
    <property type="entry name" value="Protein kinase-like (PK-like)"/>
    <property type="match status" value="1"/>
</dbReference>
<dbReference type="EMBL" id="KN832569">
    <property type="protein sequence ID" value="KII84732.1"/>
    <property type="molecule type" value="Genomic_DNA"/>
</dbReference>
<dbReference type="InterPro" id="IPR002575">
    <property type="entry name" value="Aminoglycoside_PTrfase"/>
</dbReference>
<dbReference type="Pfam" id="PF01636">
    <property type="entry name" value="APH"/>
    <property type="match status" value="1"/>
</dbReference>
<dbReference type="CDD" id="cd05120">
    <property type="entry name" value="APH_ChoK_like"/>
    <property type="match status" value="1"/>
</dbReference>
<dbReference type="PANTHER" id="PTHR21310:SF15">
    <property type="entry name" value="AMINOGLYCOSIDE PHOSPHOTRANSFERASE DOMAIN-CONTAINING PROTEIN"/>
    <property type="match status" value="1"/>
</dbReference>
<dbReference type="HOGENOM" id="CLU_021768_3_0_1"/>
<dbReference type="OrthoDB" id="5404599at2759"/>
<evidence type="ECO:0000313" key="2">
    <source>
        <dbReference type="EMBL" id="KII84732.1"/>
    </source>
</evidence>
<dbReference type="Proteomes" id="UP000053263">
    <property type="component" value="Unassembled WGS sequence"/>
</dbReference>
<name>A0A0C9SRK1_PLICR</name>
<dbReference type="InterPro" id="IPR011009">
    <property type="entry name" value="Kinase-like_dom_sf"/>
</dbReference>
<dbReference type="AlphaFoldDB" id="A0A0C9SRK1"/>
<keyword evidence="3" id="KW-1185">Reference proteome</keyword>
<feature type="domain" description="Aminoglycoside phosphotransferase" evidence="1">
    <location>
        <begin position="58"/>
        <end position="271"/>
    </location>
</feature>
<dbReference type="PANTHER" id="PTHR21310">
    <property type="entry name" value="AMINOGLYCOSIDE PHOSPHOTRANSFERASE-RELATED-RELATED"/>
    <property type="match status" value="1"/>
</dbReference>
<evidence type="ECO:0000259" key="1">
    <source>
        <dbReference type="Pfam" id="PF01636"/>
    </source>
</evidence>
<protein>
    <submittedName>
        <fullName evidence="2">Unplaced genomic scaffold PLICRscaffold_16, whole genome shotgun sequence</fullName>
    </submittedName>
</protein>
<accession>A0A0C9SRK1</accession>
<dbReference type="Gene3D" id="3.90.1200.10">
    <property type="match status" value="1"/>
</dbReference>
<sequence length="327" mass="38172">MLFSRAPPRLPPPRPRTALEESFKRLGIKPTKTPGWHLWPKILLYWIRRYSWAISRRIWSLTGQRWLYLKECHGDADAEAASIRYVRRHTTIPVPRVWGPFNWLGTRFIVMSRVPGHSFDIHEWTRMPRATQDSIIAQLRYFVSQLRALPPPPSSTTICSVIGGPVHDSRIEFHPVGPFADEDEMNWYVRQGMPMEWLKERSPACYESHNRRHPLVLTHGDIAPRNIMIEGSTITAIIDWENCGWYPEHWEYRKAHWASDDITPGGWNDRIREFVEPFDFELEADRTIAPPGSAIGFPEGTQTRYRSVVVDIKDGLAFMLEKQWTAY</sequence>
<dbReference type="InterPro" id="IPR051678">
    <property type="entry name" value="AGP_Transferase"/>
</dbReference>
<proteinExistence type="predicted"/>
<evidence type="ECO:0000313" key="3">
    <source>
        <dbReference type="Proteomes" id="UP000053263"/>
    </source>
</evidence>
<reference evidence="2 3" key="1">
    <citation type="submission" date="2014-06" db="EMBL/GenBank/DDBJ databases">
        <title>Evolutionary Origins and Diversification of the Mycorrhizal Mutualists.</title>
        <authorList>
            <consortium name="DOE Joint Genome Institute"/>
            <consortium name="Mycorrhizal Genomics Consortium"/>
            <person name="Kohler A."/>
            <person name="Kuo A."/>
            <person name="Nagy L.G."/>
            <person name="Floudas D."/>
            <person name="Copeland A."/>
            <person name="Barry K.W."/>
            <person name="Cichocki N."/>
            <person name="Veneault-Fourrey C."/>
            <person name="LaButti K."/>
            <person name="Lindquist E.A."/>
            <person name="Lipzen A."/>
            <person name="Lundell T."/>
            <person name="Morin E."/>
            <person name="Murat C."/>
            <person name="Riley R."/>
            <person name="Ohm R."/>
            <person name="Sun H."/>
            <person name="Tunlid A."/>
            <person name="Henrissat B."/>
            <person name="Grigoriev I.V."/>
            <person name="Hibbett D.S."/>
            <person name="Martin F."/>
        </authorList>
    </citation>
    <scope>NUCLEOTIDE SEQUENCE [LARGE SCALE GENOMIC DNA]</scope>
    <source>
        <strain evidence="2 3">FD-325 SS-3</strain>
    </source>
</reference>
<organism evidence="2 3">
    <name type="scientific">Plicaturopsis crispa FD-325 SS-3</name>
    <dbReference type="NCBI Taxonomy" id="944288"/>
    <lineage>
        <taxon>Eukaryota</taxon>
        <taxon>Fungi</taxon>
        <taxon>Dikarya</taxon>
        <taxon>Basidiomycota</taxon>
        <taxon>Agaricomycotina</taxon>
        <taxon>Agaricomycetes</taxon>
        <taxon>Agaricomycetidae</taxon>
        <taxon>Amylocorticiales</taxon>
        <taxon>Amylocorticiaceae</taxon>
        <taxon>Plicatura</taxon>
        <taxon>Plicaturopsis crispa</taxon>
    </lineage>
</organism>